<dbReference type="AlphaFoldDB" id="A0A0A9BNT2"/>
<protein>
    <submittedName>
        <fullName evidence="1">Uncharacterized protein</fullName>
    </submittedName>
</protein>
<evidence type="ECO:0000313" key="1">
    <source>
        <dbReference type="EMBL" id="JAD63823.1"/>
    </source>
</evidence>
<dbReference type="EMBL" id="GBRH01234072">
    <property type="protein sequence ID" value="JAD63823.1"/>
    <property type="molecule type" value="Transcribed_RNA"/>
</dbReference>
<sequence length="44" mass="5369">MEWSKFKNAQHKHDTRNYIQQEYPWRLCPCGMCNINLMDGHCQI</sequence>
<organism evidence="1">
    <name type="scientific">Arundo donax</name>
    <name type="common">Giant reed</name>
    <name type="synonym">Donax arundinaceus</name>
    <dbReference type="NCBI Taxonomy" id="35708"/>
    <lineage>
        <taxon>Eukaryota</taxon>
        <taxon>Viridiplantae</taxon>
        <taxon>Streptophyta</taxon>
        <taxon>Embryophyta</taxon>
        <taxon>Tracheophyta</taxon>
        <taxon>Spermatophyta</taxon>
        <taxon>Magnoliopsida</taxon>
        <taxon>Liliopsida</taxon>
        <taxon>Poales</taxon>
        <taxon>Poaceae</taxon>
        <taxon>PACMAD clade</taxon>
        <taxon>Arundinoideae</taxon>
        <taxon>Arundineae</taxon>
        <taxon>Arundo</taxon>
    </lineage>
</organism>
<reference evidence="1" key="1">
    <citation type="submission" date="2014-09" db="EMBL/GenBank/DDBJ databases">
        <authorList>
            <person name="Magalhaes I.L.F."/>
            <person name="Oliveira U."/>
            <person name="Santos F.R."/>
            <person name="Vidigal T.H.D.A."/>
            <person name="Brescovit A.D."/>
            <person name="Santos A.J."/>
        </authorList>
    </citation>
    <scope>NUCLEOTIDE SEQUENCE</scope>
    <source>
        <tissue evidence="1">Shoot tissue taken approximately 20 cm above the soil surface</tissue>
    </source>
</reference>
<proteinExistence type="predicted"/>
<accession>A0A0A9BNT2</accession>
<name>A0A0A9BNT2_ARUDO</name>
<reference evidence="1" key="2">
    <citation type="journal article" date="2015" name="Data Brief">
        <title>Shoot transcriptome of the giant reed, Arundo donax.</title>
        <authorList>
            <person name="Barrero R.A."/>
            <person name="Guerrero F.D."/>
            <person name="Moolhuijzen P."/>
            <person name="Goolsby J.A."/>
            <person name="Tidwell J."/>
            <person name="Bellgard S.E."/>
            <person name="Bellgard M.I."/>
        </authorList>
    </citation>
    <scope>NUCLEOTIDE SEQUENCE</scope>
    <source>
        <tissue evidence="1">Shoot tissue taken approximately 20 cm above the soil surface</tissue>
    </source>
</reference>